<keyword evidence="3" id="KW-1185">Reference proteome</keyword>
<feature type="compositionally biased region" description="Low complexity" evidence="1">
    <location>
        <begin position="9"/>
        <end position="34"/>
    </location>
</feature>
<organism evidence="2 3">
    <name type="scientific">Cylindrotheca closterium</name>
    <dbReference type="NCBI Taxonomy" id="2856"/>
    <lineage>
        <taxon>Eukaryota</taxon>
        <taxon>Sar</taxon>
        <taxon>Stramenopiles</taxon>
        <taxon>Ochrophyta</taxon>
        <taxon>Bacillariophyta</taxon>
        <taxon>Bacillariophyceae</taxon>
        <taxon>Bacillariophycidae</taxon>
        <taxon>Bacillariales</taxon>
        <taxon>Bacillariaceae</taxon>
        <taxon>Cylindrotheca</taxon>
    </lineage>
</organism>
<feature type="compositionally biased region" description="Basic and acidic residues" evidence="1">
    <location>
        <begin position="273"/>
        <end position="283"/>
    </location>
</feature>
<dbReference type="AlphaFoldDB" id="A0AAD2FKL4"/>
<gene>
    <name evidence="2" type="ORF">CYCCA115_LOCUS9963</name>
</gene>
<protein>
    <submittedName>
        <fullName evidence="2">Uncharacterized protein</fullName>
    </submittedName>
</protein>
<dbReference type="EMBL" id="CAKOGP040001535">
    <property type="protein sequence ID" value="CAJ1945820.1"/>
    <property type="molecule type" value="Genomic_DNA"/>
</dbReference>
<evidence type="ECO:0000313" key="2">
    <source>
        <dbReference type="EMBL" id="CAJ1945820.1"/>
    </source>
</evidence>
<evidence type="ECO:0000256" key="1">
    <source>
        <dbReference type="SAM" id="MobiDB-lite"/>
    </source>
</evidence>
<feature type="region of interest" description="Disordered" evidence="1">
    <location>
        <begin position="1"/>
        <end position="52"/>
    </location>
</feature>
<reference evidence="2" key="1">
    <citation type="submission" date="2023-08" db="EMBL/GenBank/DDBJ databases">
        <authorList>
            <person name="Audoor S."/>
            <person name="Bilcke G."/>
        </authorList>
    </citation>
    <scope>NUCLEOTIDE SEQUENCE</scope>
</reference>
<sequence>MSGRFQNTGRGSNGRNAGRGRSQQGRGNGQYNGNKSGNGSQKEKKFHPLTRGNIPKFSFDEVKKTLVIKMSTMKMDHIDDMIQSVRTLSLFDIESVKPTLVLVTNDSDPDKEIKNEERRTNYLADRKDWKARKNAFDNNKRNVYGMIMKMCTDHMVDKLEREADFDNKLFNDPVELLMRIKKLMTTTVDTEWEYFGLWKTMSNLINCHQKEKENIASFRKQFEERAKALQALLGDDFLDKFTEKSQEYDLLGSDAAYRDYSDANGRGNWQNMQRDDNATRDDNELGESNTQWSYGHSNNGSHGGLFIQQGHTDNNPRQQGMMLFQHNNNGIHLDSGSTFHLRTNEDDFIEGSLQGIHGGFHYASNVEGRELY</sequence>
<evidence type="ECO:0000313" key="3">
    <source>
        <dbReference type="Proteomes" id="UP001295423"/>
    </source>
</evidence>
<accession>A0AAD2FKL4</accession>
<feature type="region of interest" description="Disordered" evidence="1">
    <location>
        <begin position="263"/>
        <end position="317"/>
    </location>
</feature>
<proteinExistence type="predicted"/>
<comment type="caution">
    <text evidence="2">The sequence shown here is derived from an EMBL/GenBank/DDBJ whole genome shotgun (WGS) entry which is preliminary data.</text>
</comment>
<dbReference type="Proteomes" id="UP001295423">
    <property type="component" value="Unassembled WGS sequence"/>
</dbReference>
<name>A0AAD2FKL4_9STRA</name>